<sequence>MVGIRLGEGHYGQLLKYLKGFWPQSLMINCWKVFVVAFDKSPASFLSLLLEVDNPALQNKLIRVISGLTQETVELLNERFPNRQYPMKSPEFMWLKHRDNLKVNDSILPDGFYAGAMTQALSEVVVEQATEWRGYLEPVAIYNAATIYDCPYAAVFDKDNVPVGWFVQHCVLGSLNHLFVLPEFRGKGIGKFLIEQASKGALEMDGYAFIQVDTENTLSKKIHKNAGFEMGETLIPYLLLPR</sequence>
<dbReference type="AlphaFoldDB" id="A0AA88YFV6"/>
<dbReference type="SUPFAM" id="SSF55729">
    <property type="entry name" value="Acyl-CoA N-acyltransferases (Nat)"/>
    <property type="match status" value="1"/>
</dbReference>
<feature type="domain" description="N-acetyltransferase" evidence="1">
    <location>
        <begin position="116"/>
        <end position="242"/>
    </location>
</feature>
<dbReference type="Pfam" id="PF13508">
    <property type="entry name" value="Acetyltransf_7"/>
    <property type="match status" value="1"/>
</dbReference>
<accession>A0AA88YFV6</accession>
<dbReference type="PROSITE" id="PS51186">
    <property type="entry name" value="GNAT"/>
    <property type="match status" value="1"/>
</dbReference>
<reference evidence="2" key="1">
    <citation type="submission" date="2019-08" db="EMBL/GenBank/DDBJ databases">
        <title>The improved chromosome-level genome for the pearl oyster Pinctada fucata martensii using PacBio sequencing and Hi-C.</title>
        <authorList>
            <person name="Zheng Z."/>
        </authorList>
    </citation>
    <scope>NUCLEOTIDE SEQUENCE</scope>
    <source>
        <strain evidence="2">ZZ-2019</strain>
        <tissue evidence="2">Adductor muscle</tissue>
    </source>
</reference>
<protein>
    <recommendedName>
        <fullName evidence="1">N-acetyltransferase domain-containing protein</fullName>
    </recommendedName>
</protein>
<evidence type="ECO:0000259" key="1">
    <source>
        <dbReference type="PROSITE" id="PS51186"/>
    </source>
</evidence>
<evidence type="ECO:0000313" key="2">
    <source>
        <dbReference type="EMBL" id="KAK3100770.1"/>
    </source>
</evidence>
<dbReference type="Proteomes" id="UP001186944">
    <property type="component" value="Unassembled WGS sequence"/>
</dbReference>
<proteinExistence type="predicted"/>
<dbReference type="CDD" id="cd04301">
    <property type="entry name" value="NAT_SF"/>
    <property type="match status" value="1"/>
</dbReference>
<evidence type="ECO:0000313" key="3">
    <source>
        <dbReference type="Proteomes" id="UP001186944"/>
    </source>
</evidence>
<dbReference type="Gene3D" id="3.40.630.30">
    <property type="match status" value="1"/>
</dbReference>
<dbReference type="InterPro" id="IPR016181">
    <property type="entry name" value="Acyl_CoA_acyltransferase"/>
</dbReference>
<name>A0AA88YFV6_PINIB</name>
<dbReference type="GO" id="GO:0016747">
    <property type="term" value="F:acyltransferase activity, transferring groups other than amino-acyl groups"/>
    <property type="evidence" value="ECO:0007669"/>
    <property type="project" value="InterPro"/>
</dbReference>
<keyword evidence="3" id="KW-1185">Reference proteome</keyword>
<gene>
    <name evidence="2" type="ORF">FSP39_025083</name>
</gene>
<organism evidence="2 3">
    <name type="scientific">Pinctada imbricata</name>
    <name type="common">Atlantic pearl-oyster</name>
    <name type="synonym">Pinctada martensii</name>
    <dbReference type="NCBI Taxonomy" id="66713"/>
    <lineage>
        <taxon>Eukaryota</taxon>
        <taxon>Metazoa</taxon>
        <taxon>Spiralia</taxon>
        <taxon>Lophotrochozoa</taxon>
        <taxon>Mollusca</taxon>
        <taxon>Bivalvia</taxon>
        <taxon>Autobranchia</taxon>
        <taxon>Pteriomorphia</taxon>
        <taxon>Pterioida</taxon>
        <taxon>Pterioidea</taxon>
        <taxon>Pteriidae</taxon>
        <taxon>Pinctada</taxon>
    </lineage>
</organism>
<dbReference type="InterPro" id="IPR000182">
    <property type="entry name" value="GNAT_dom"/>
</dbReference>
<dbReference type="EMBL" id="VSWD01000006">
    <property type="protein sequence ID" value="KAK3100770.1"/>
    <property type="molecule type" value="Genomic_DNA"/>
</dbReference>
<comment type="caution">
    <text evidence="2">The sequence shown here is derived from an EMBL/GenBank/DDBJ whole genome shotgun (WGS) entry which is preliminary data.</text>
</comment>